<evidence type="ECO:0000313" key="9">
    <source>
        <dbReference type="Proteomes" id="UP000285961"/>
    </source>
</evidence>
<dbReference type="Gene3D" id="1.20.1540.10">
    <property type="entry name" value="Rhomboid-like"/>
    <property type="match status" value="1"/>
</dbReference>
<evidence type="ECO:0000259" key="6">
    <source>
        <dbReference type="Pfam" id="PF01694"/>
    </source>
</evidence>
<dbReference type="GO" id="GO:0006508">
    <property type="term" value="P:proteolysis"/>
    <property type="evidence" value="ECO:0007669"/>
    <property type="project" value="UniProtKB-KW"/>
</dbReference>
<dbReference type="SUPFAM" id="SSF144091">
    <property type="entry name" value="Rhomboid-like"/>
    <property type="match status" value="1"/>
</dbReference>
<evidence type="ECO:0000256" key="2">
    <source>
        <dbReference type="ARBA" id="ARBA00022692"/>
    </source>
</evidence>
<reference evidence="8 9" key="1">
    <citation type="journal article" date="2017" name="ISME J.">
        <title>Energy and carbon metabolisms in a deep terrestrial subsurface fluid microbial community.</title>
        <authorList>
            <person name="Momper L."/>
            <person name="Jungbluth S.P."/>
            <person name="Lee M.D."/>
            <person name="Amend J.P."/>
        </authorList>
    </citation>
    <scope>NUCLEOTIDE SEQUENCE [LARGE SCALE GENOMIC DNA]</scope>
    <source>
        <strain evidence="8">SURF_17</strain>
    </source>
</reference>
<dbReference type="EMBL" id="QZKI01000142">
    <property type="protein sequence ID" value="RJP64301.1"/>
    <property type="molecule type" value="Genomic_DNA"/>
</dbReference>
<proteinExistence type="predicted"/>
<dbReference type="AlphaFoldDB" id="A0A419ENP3"/>
<dbReference type="PANTHER" id="PTHR43731">
    <property type="entry name" value="RHOMBOID PROTEASE"/>
    <property type="match status" value="1"/>
</dbReference>
<evidence type="ECO:0000259" key="7">
    <source>
        <dbReference type="Pfam" id="PF20216"/>
    </source>
</evidence>
<keyword evidence="2 5" id="KW-0812">Transmembrane</keyword>
<evidence type="ECO:0000313" key="8">
    <source>
        <dbReference type="EMBL" id="RJP64301.1"/>
    </source>
</evidence>
<dbReference type="InterPro" id="IPR035952">
    <property type="entry name" value="Rhomboid-like_sf"/>
</dbReference>
<dbReference type="InterPro" id="IPR022764">
    <property type="entry name" value="Peptidase_S54_rhomboid_dom"/>
</dbReference>
<feature type="transmembrane region" description="Helical" evidence="5">
    <location>
        <begin position="134"/>
        <end position="157"/>
    </location>
</feature>
<evidence type="ECO:0000256" key="3">
    <source>
        <dbReference type="ARBA" id="ARBA00022989"/>
    </source>
</evidence>
<evidence type="ECO:0000256" key="4">
    <source>
        <dbReference type="ARBA" id="ARBA00023136"/>
    </source>
</evidence>
<feature type="domain" description="Peptidase S54 rhomboid" evidence="6">
    <location>
        <begin position="61"/>
        <end position="202"/>
    </location>
</feature>
<dbReference type="Pfam" id="PF01694">
    <property type="entry name" value="Rhomboid"/>
    <property type="match status" value="1"/>
</dbReference>
<feature type="transmembrane region" description="Helical" evidence="5">
    <location>
        <begin position="102"/>
        <end position="122"/>
    </location>
</feature>
<comment type="caution">
    <text evidence="8">The sequence shown here is derived from an EMBL/GenBank/DDBJ whole genome shotgun (WGS) entry which is preliminary data.</text>
</comment>
<dbReference type="Proteomes" id="UP000285961">
    <property type="component" value="Unassembled WGS sequence"/>
</dbReference>
<keyword evidence="8" id="KW-0378">Hydrolase</keyword>
<feature type="domain" description="DUF6576" evidence="7">
    <location>
        <begin position="234"/>
        <end position="262"/>
    </location>
</feature>
<protein>
    <submittedName>
        <fullName evidence="8">Rhomboid family intramembrane serine protease</fullName>
    </submittedName>
</protein>
<keyword evidence="3 5" id="KW-1133">Transmembrane helix</keyword>
<dbReference type="PANTHER" id="PTHR43731:SF26">
    <property type="entry name" value="RHOMBOID-LIKE PROTEIN 10, CHLOROPLASTIC"/>
    <property type="match status" value="1"/>
</dbReference>
<feature type="transmembrane region" description="Helical" evidence="5">
    <location>
        <begin position="70"/>
        <end position="90"/>
    </location>
</feature>
<evidence type="ECO:0000256" key="5">
    <source>
        <dbReference type="SAM" id="Phobius"/>
    </source>
</evidence>
<dbReference type="GO" id="GO:0016020">
    <property type="term" value="C:membrane"/>
    <property type="evidence" value="ECO:0007669"/>
    <property type="project" value="UniProtKB-SubCell"/>
</dbReference>
<accession>A0A419ENP3</accession>
<dbReference type="InterPro" id="IPR050925">
    <property type="entry name" value="Rhomboid_protease_S54"/>
</dbReference>
<dbReference type="Pfam" id="PF20216">
    <property type="entry name" value="DUF6576"/>
    <property type="match status" value="1"/>
</dbReference>
<keyword evidence="4 5" id="KW-0472">Membrane</keyword>
<keyword evidence="8" id="KW-0645">Protease</keyword>
<gene>
    <name evidence="8" type="ORF">C4532_19595</name>
</gene>
<name>A0A419ENP3_9BACT</name>
<feature type="transmembrane region" description="Helical" evidence="5">
    <location>
        <begin position="46"/>
        <end position="64"/>
    </location>
</feature>
<organism evidence="8 9">
    <name type="scientific">Candidatus Abyssobacteria bacterium SURF_17</name>
    <dbReference type="NCBI Taxonomy" id="2093361"/>
    <lineage>
        <taxon>Bacteria</taxon>
        <taxon>Pseudomonadati</taxon>
        <taxon>Candidatus Hydrogenedentota</taxon>
        <taxon>Candidatus Abyssobacteria</taxon>
    </lineage>
</organism>
<dbReference type="InterPro" id="IPR046483">
    <property type="entry name" value="DUF6576"/>
</dbReference>
<sequence length="272" mass="31247">MGRYYRGGSEYHLSFRITYMVKWLLIINVAVFFLQILSRTAFGADYLVYYFGLTSPLVLRGMIWQPFTYMFLHDDLGHIFWNMFGLWMFGRDIEEAWGPRSFLTYYLFTGTGAGILSFFAGLGSIVPTIGASGAIFAILLAYGMLFPNNIVLLLFVFPMRARNVVILFGAFELWMTLAAGPQAGGVARLAHLGGMGFGYLYIKYGDWMRQRLPRIRINLGSRRGSSEEDWERFMHEEVDPILEKIGREGIHSLTWKERKILKKARGRRKAGR</sequence>
<comment type="subcellular location">
    <subcellularLocation>
        <location evidence="1">Membrane</location>
        <topology evidence="1">Multi-pass membrane protein</topology>
    </subcellularLocation>
</comment>
<feature type="transmembrane region" description="Helical" evidence="5">
    <location>
        <begin position="20"/>
        <end position="37"/>
    </location>
</feature>
<dbReference type="GO" id="GO:0004252">
    <property type="term" value="F:serine-type endopeptidase activity"/>
    <property type="evidence" value="ECO:0007669"/>
    <property type="project" value="InterPro"/>
</dbReference>
<evidence type="ECO:0000256" key="1">
    <source>
        <dbReference type="ARBA" id="ARBA00004141"/>
    </source>
</evidence>
<feature type="transmembrane region" description="Helical" evidence="5">
    <location>
        <begin position="164"/>
        <end position="180"/>
    </location>
</feature>